<keyword evidence="4" id="KW-0732">Signal</keyword>
<proteinExistence type="inferred from homology"/>
<dbReference type="Gene3D" id="3.40.720.10">
    <property type="entry name" value="Alkaline Phosphatase, subunit A"/>
    <property type="match status" value="2"/>
</dbReference>
<gene>
    <name evidence="8" type="ORF">EYC82_14920</name>
</gene>
<evidence type="ECO:0000256" key="6">
    <source>
        <dbReference type="ARBA" id="ARBA00022837"/>
    </source>
</evidence>
<dbReference type="InterPro" id="IPR017850">
    <property type="entry name" value="Alkaline_phosphatase_core_sf"/>
</dbReference>
<dbReference type="SUPFAM" id="SSF53649">
    <property type="entry name" value="Alkaline phosphatase-like"/>
    <property type="match status" value="1"/>
</dbReference>
<organism evidence="8 9">
    <name type="scientific">Candidatus Marimicrobium litorale</name>
    <dbReference type="NCBI Taxonomy" id="2518991"/>
    <lineage>
        <taxon>Bacteria</taxon>
        <taxon>Pseudomonadati</taxon>
        <taxon>Pseudomonadota</taxon>
        <taxon>Gammaproteobacteria</taxon>
        <taxon>Cellvibrionales</taxon>
        <taxon>Halieaceae</taxon>
        <taxon>Marimicrobium</taxon>
    </lineage>
</organism>
<evidence type="ECO:0000313" key="9">
    <source>
        <dbReference type="Proteomes" id="UP001143304"/>
    </source>
</evidence>
<keyword evidence="9" id="KW-1185">Reference proteome</keyword>
<dbReference type="PANTHER" id="PTHR42693">
    <property type="entry name" value="ARYLSULFATASE FAMILY MEMBER"/>
    <property type="match status" value="1"/>
</dbReference>
<keyword evidence="5" id="KW-0378">Hydrolase</keyword>
<evidence type="ECO:0000259" key="7">
    <source>
        <dbReference type="Pfam" id="PF00884"/>
    </source>
</evidence>
<dbReference type="EMBL" id="SHNO01000001">
    <property type="protein sequence ID" value="MCX2978656.1"/>
    <property type="molecule type" value="Genomic_DNA"/>
</dbReference>
<dbReference type="Proteomes" id="UP001143304">
    <property type="component" value="Unassembled WGS sequence"/>
</dbReference>
<keyword evidence="6" id="KW-0106">Calcium</keyword>
<protein>
    <recommendedName>
        <fullName evidence="7">Sulfatase N-terminal domain-containing protein</fullName>
    </recommendedName>
</protein>
<accession>A0ABT3T8P9</accession>
<evidence type="ECO:0000256" key="1">
    <source>
        <dbReference type="ARBA" id="ARBA00001913"/>
    </source>
</evidence>
<evidence type="ECO:0000256" key="4">
    <source>
        <dbReference type="ARBA" id="ARBA00022729"/>
    </source>
</evidence>
<name>A0ABT3T8P9_9GAMM</name>
<dbReference type="PANTHER" id="PTHR42693:SF42">
    <property type="entry name" value="ARYLSULFATASE G"/>
    <property type="match status" value="1"/>
</dbReference>
<dbReference type="InterPro" id="IPR000917">
    <property type="entry name" value="Sulfatase_N"/>
</dbReference>
<comment type="cofactor">
    <cofactor evidence="1">
        <name>Ca(2+)</name>
        <dbReference type="ChEBI" id="CHEBI:29108"/>
    </cofactor>
</comment>
<feature type="domain" description="Sulfatase N-terminal" evidence="7">
    <location>
        <begin position="58"/>
        <end position="320"/>
    </location>
</feature>
<reference evidence="8" key="1">
    <citation type="submission" date="2019-02" db="EMBL/GenBank/DDBJ databases">
        <authorList>
            <person name="Li S.-H."/>
        </authorList>
    </citation>
    <scope>NUCLEOTIDE SEQUENCE</scope>
    <source>
        <strain evidence="8">IMCC11814</strain>
    </source>
</reference>
<dbReference type="PROSITE" id="PS51257">
    <property type="entry name" value="PROKAR_LIPOPROTEIN"/>
    <property type="match status" value="1"/>
</dbReference>
<evidence type="ECO:0000256" key="2">
    <source>
        <dbReference type="ARBA" id="ARBA00008779"/>
    </source>
</evidence>
<keyword evidence="3" id="KW-0479">Metal-binding</keyword>
<dbReference type="Pfam" id="PF00884">
    <property type="entry name" value="Sulfatase"/>
    <property type="match status" value="1"/>
</dbReference>
<sequence length="417" mass="46774">MSLMILRVVKILWEISLLMVLFGLGACDVNPGTESRFAVPADMAQTTEEQDDQQPRYNILLILADDLGYDHYGFAGHPVVKTPSIDALSNRSIRFPAAYVSSVCRPTFATLLTGLPEHRHGTTYIGGPQLGDFLTIADRLTTVGYRSFQAGKFWEGPQARHGFTDSAPLGGATGNKKIGRVTIEPVVRFMHDTSAPWFVWFSPHMPHSPHNAPDRHKASYRDAELDDATLDYFAMISWFDEVVGELLREVDEDTVILYMADNGFVQSDWPEVPEEKSKGSSYERGIRTQLLIYHPEYEAVVRTELSQAVDVTATILAIAGADYSGLPGRDLLVPYSAEEPAFGSRSSIFATDGRESVLEERWIRVGDWKLVDIENSDSDRLHNLSLDPDEKSNYIVRPEHASILAQLRLELEKKWRE</sequence>
<evidence type="ECO:0000256" key="3">
    <source>
        <dbReference type="ARBA" id="ARBA00022723"/>
    </source>
</evidence>
<comment type="similarity">
    <text evidence="2">Belongs to the sulfatase family.</text>
</comment>
<evidence type="ECO:0000256" key="5">
    <source>
        <dbReference type="ARBA" id="ARBA00022801"/>
    </source>
</evidence>
<comment type="caution">
    <text evidence="8">The sequence shown here is derived from an EMBL/GenBank/DDBJ whole genome shotgun (WGS) entry which is preliminary data.</text>
</comment>
<dbReference type="InterPro" id="IPR050738">
    <property type="entry name" value="Sulfatase"/>
</dbReference>
<evidence type="ECO:0000313" key="8">
    <source>
        <dbReference type="EMBL" id="MCX2978656.1"/>
    </source>
</evidence>